<feature type="non-terminal residue" evidence="1">
    <location>
        <position position="1"/>
    </location>
</feature>
<feature type="non-terminal residue" evidence="1">
    <location>
        <position position="54"/>
    </location>
</feature>
<sequence length="54" mass="6239">HRQQKFVAEENLLYGPFVIQDIEKMGNEQGQKEKLAAILRGCRQSRKEPGKNVK</sequence>
<reference evidence="1" key="1">
    <citation type="journal article" date="2014" name="Front. Microbiol.">
        <title>High frequency of phylogenetically diverse reductive dehalogenase-homologous genes in deep subseafloor sedimentary metagenomes.</title>
        <authorList>
            <person name="Kawai M."/>
            <person name="Futagami T."/>
            <person name="Toyoda A."/>
            <person name="Takaki Y."/>
            <person name="Nishi S."/>
            <person name="Hori S."/>
            <person name="Arai W."/>
            <person name="Tsubouchi T."/>
            <person name="Morono Y."/>
            <person name="Uchiyama I."/>
            <person name="Ito T."/>
            <person name="Fujiyama A."/>
            <person name="Inagaki F."/>
            <person name="Takami H."/>
        </authorList>
    </citation>
    <scope>NUCLEOTIDE SEQUENCE</scope>
    <source>
        <strain evidence="1">Expedition CK06-06</strain>
    </source>
</reference>
<name>X0TL30_9ZZZZ</name>
<organism evidence="1">
    <name type="scientific">marine sediment metagenome</name>
    <dbReference type="NCBI Taxonomy" id="412755"/>
    <lineage>
        <taxon>unclassified sequences</taxon>
        <taxon>metagenomes</taxon>
        <taxon>ecological metagenomes</taxon>
    </lineage>
</organism>
<protein>
    <submittedName>
        <fullName evidence="1">Uncharacterized protein</fullName>
    </submittedName>
</protein>
<comment type="caution">
    <text evidence="1">The sequence shown here is derived from an EMBL/GenBank/DDBJ whole genome shotgun (WGS) entry which is preliminary data.</text>
</comment>
<dbReference type="AlphaFoldDB" id="X0TL30"/>
<accession>X0TL30</accession>
<proteinExistence type="predicted"/>
<gene>
    <name evidence="1" type="ORF">S01H1_24412</name>
</gene>
<evidence type="ECO:0000313" key="1">
    <source>
        <dbReference type="EMBL" id="GAF94273.1"/>
    </source>
</evidence>
<dbReference type="EMBL" id="BARS01014526">
    <property type="protein sequence ID" value="GAF94273.1"/>
    <property type="molecule type" value="Genomic_DNA"/>
</dbReference>